<protein>
    <submittedName>
        <fullName evidence="2">DUF4249 domain-containing protein</fullName>
    </submittedName>
</protein>
<proteinExistence type="predicted"/>
<accession>A0ABY5IRZ3</accession>
<dbReference type="Pfam" id="PF14054">
    <property type="entry name" value="DUF4249"/>
    <property type="match status" value="1"/>
</dbReference>
<name>A0ABY5IRZ3_9FLAO</name>
<dbReference type="RefSeq" id="WP_256549987.1">
    <property type="nucleotide sequence ID" value="NZ_CP101751.1"/>
</dbReference>
<gene>
    <name evidence="2" type="ORF">NOX80_11785</name>
</gene>
<dbReference type="PROSITE" id="PS51257">
    <property type="entry name" value="PROKAR_LIPOPROTEIN"/>
    <property type="match status" value="1"/>
</dbReference>
<dbReference type="Proteomes" id="UP001059844">
    <property type="component" value="Chromosome"/>
</dbReference>
<feature type="chain" id="PRO_5046054148" evidence="1">
    <location>
        <begin position="24"/>
        <end position="271"/>
    </location>
</feature>
<organism evidence="2 3">
    <name type="scientific">Flavobacterium cerinum</name>
    <dbReference type="NCBI Taxonomy" id="2502784"/>
    <lineage>
        <taxon>Bacteria</taxon>
        <taxon>Pseudomonadati</taxon>
        <taxon>Bacteroidota</taxon>
        <taxon>Flavobacteriia</taxon>
        <taxon>Flavobacteriales</taxon>
        <taxon>Flavobacteriaceae</taxon>
        <taxon>Flavobacterium</taxon>
    </lineage>
</organism>
<sequence>MKTILKYCSFLFAVLLMSSCEEVVDVKLDTAPPRLVVDAAINWIKGTTGSEQTIYLTTTADYFGTEIPKVSGATVFITNSSNVDFPFLEVAAGEYSCTNFQPVLGETYTLTVVAQGVTYKATEKMISVPSIQNIEQKNDGGFTGDQIELKTYYNDPGDEDNYYLFRYIRNSTLAVFRTSDDRFVQGNTTFDIYSHEDLEANDKVNIRLMGISRQYYNYMNILISVVNGGGGPFQTPPATVRGNVINQNNQANYPLGYFSLSEVDETTYTVQ</sequence>
<feature type="signal peptide" evidence="1">
    <location>
        <begin position="1"/>
        <end position="23"/>
    </location>
</feature>
<evidence type="ECO:0000313" key="3">
    <source>
        <dbReference type="Proteomes" id="UP001059844"/>
    </source>
</evidence>
<evidence type="ECO:0000313" key="2">
    <source>
        <dbReference type="EMBL" id="UUC44312.1"/>
    </source>
</evidence>
<keyword evidence="1" id="KW-0732">Signal</keyword>
<reference evidence="2" key="1">
    <citation type="submission" date="2022-07" db="EMBL/GenBank/DDBJ databases">
        <title>Isolation, identification, and degradation of a PFOSA degrading strain from sewage treatment plant.</title>
        <authorList>
            <person name="Zhang L."/>
            <person name="Huo Y."/>
        </authorList>
    </citation>
    <scope>NUCLEOTIDE SEQUENCE</scope>
    <source>
        <strain evidence="2">C1</strain>
    </source>
</reference>
<evidence type="ECO:0000256" key="1">
    <source>
        <dbReference type="SAM" id="SignalP"/>
    </source>
</evidence>
<dbReference type="InterPro" id="IPR025345">
    <property type="entry name" value="DUF4249"/>
</dbReference>
<keyword evidence="3" id="KW-1185">Reference proteome</keyword>
<dbReference type="EMBL" id="CP101751">
    <property type="protein sequence ID" value="UUC44312.1"/>
    <property type="molecule type" value="Genomic_DNA"/>
</dbReference>